<protein>
    <submittedName>
        <fullName evidence="1">Uncharacterized protein</fullName>
    </submittedName>
</protein>
<accession>A0A1E4R743</accession>
<dbReference type="EMBL" id="MECQ01000001">
    <property type="protein sequence ID" value="ODV56292.1"/>
    <property type="molecule type" value="Genomic_DNA"/>
</dbReference>
<evidence type="ECO:0000313" key="1">
    <source>
        <dbReference type="EMBL" id="ODV56292.1"/>
    </source>
</evidence>
<dbReference type="OrthoDB" id="2923624at2"/>
<gene>
    <name evidence="1" type="ORF">BG258_10460</name>
</gene>
<dbReference type="RefSeq" id="WP_069481290.1">
    <property type="nucleotide sequence ID" value="NZ_KV766182.1"/>
</dbReference>
<sequence>MRFNKYLASIVVSVLTFALVVSPIAQVVKAEEIIKEQEIQEFAEQLKFVWEEASIKDESGKIIGFDIEKMENTYGQSEDPEALEAIVNFNLENEKTSNENFNNSKDGLIVTYTAAVDRCVEKEIGNYFGSFLGPAAWTAVLQLMYKGDYTEAAKKLIKLGIKGNVFVIAGTLGHILVSCIYEEEGWTGKTNK</sequence>
<comment type="caution">
    <text evidence="1">The sequence shown here is derived from an EMBL/GenBank/DDBJ whole genome shotgun (WGS) entry which is preliminary data.</text>
</comment>
<proteinExistence type="predicted"/>
<name>A0A1E4R743_9BACI</name>
<organism evidence="1 2">
    <name type="scientific">Lysinibacillus fusiformis</name>
    <dbReference type="NCBI Taxonomy" id="28031"/>
    <lineage>
        <taxon>Bacteria</taxon>
        <taxon>Bacillati</taxon>
        <taxon>Bacillota</taxon>
        <taxon>Bacilli</taxon>
        <taxon>Bacillales</taxon>
        <taxon>Bacillaceae</taxon>
        <taxon>Lysinibacillus</taxon>
    </lineage>
</organism>
<dbReference type="Proteomes" id="UP000094784">
    <property type="component" value="Unassembled WGS sequence"/>
</dbReference>
<dbReference type="AlphaFoldDB" id="A0A1E4R743"/>
<reference evidence="1 2" key="1">
    <citation type="submission" date="2016-09" db="EMBL/GenBank/DDBJ databases">
        <title>Draft genome sequence of the soil isolate, Lysinibacillus fusiformis M5, a potential hypoxanthine producer.</title>
        <authorList>
            <person name="Gallegos-Monterrosa R."/>
            <person name="Maroti G."/>
            <person name="Balint B."/>
            <person name="Kovacs A.T."/>
        </authorList>
    </citation>
    <scope>NUCLEOTIDE SEQUENCE [LARGE SCALE GENOMIC DNA]</scope>
    <source>
        <strain evidence="1 2">M5</strain>
    </source>
</reference>
<evidence type="ECO:0000313" key="2">
    <source>
        <dbReference type="Proteomes" id="UP000094784"/>
    </source>
</evidence>